<proteinExistence type="predicted"/>
<dbReference type="PANTHER" id="PTHR45080:SF8">
    <property type="entry name" value="IG-LIKE DOMAIN-CONTAINING PROTEIN"/>
    <property type="match status" value="1"/>
</dbReference>
<keyword evidence="2" id="KW-1015">Disulfide bond</keyword>
<dbReference type="Gene3D" id="2.60.40.10">
    <property type="entry name" value="Immunoglobulins"/>
    <property type="match status" value="1"/>
</dbReference>
<feature type="domain" description="Ig-like" evidence="3">
    <location>
        <begin position="13"/>
        <end position="105"/>
    </location>
</feature>
<dbReference type="Pfam" id="PF13927">
    <property type="entry name" value="Ig_3"/>
    <property type="match status" value="1"/>
</dbReference>
<reference evidence="4 5" key="1">
    <citation type="journal article" date="2021" name="Elife">
        <title>Chloroplast acquisition without the gene transfer in kleptoplastic sea slugs, Plakobranchus ocellatus.</title>
        <authorList>
            <person name="Maeda T."/>
            <person name="Takahashi S."/>
            <person name="Yoshida T."/>
            <person name="Shimamura S."/>
            <person name="Takaki Y."/>
            <person name="Nagai Y."/>
            <person name="Toyoda A."/>
            <person name="Suzuki Y."/>
            <person name="Arimoto A."/>
            <person name="Ishii H."/>
            <person name="Satoh N."/>
            <person name="Nishiyama T."/>
            <person name="Hasebe M."/>
            <person name="Maruyama T."/>
            <person name="Minagawa J."/>
            <person name="Obokata J."/>
            <person name="Shigenobu S."/>
        </authorList>
    </citation>
    <scope>NUCLEOTIDE SEQUENCE [LARGE SCALE GENOMIC DNA]</scope>
</reference>
<accession>A0AAV4D020</accession>
<organism evidence="4 5">
    <name type="scientific">Plakobranchus ocellatus</name>
    <dbReference type="NCBI Taxonomy" id="259542"/>
    <lineage>
        <taxon>Eukaryota</taxon>
        <taxon>Metazoa</taxon>
        <taxon>Spiralia</taxon>
        <taxon>Lophotrochozoa</taxon>
        <taxon>Mollusca</taxon>
        <taxon>Gastropoda</taxon>
        <taxon>Heterobranchia</taxon>
        <taxon>Euthyneura</taxon>
        <taxon>Panpulmonata</taxon>
        <taxon>Sacoglossa</taxon>
        <taxon>Placobranchoidea</taxon>
        <taxon>Plakobranchidae</taxon>
        <taxon>Plakobranchus</taxon>
    </lineage>
</organism>
<dbReference type="InterPro" id="IPR013783">
    <property type="entry name" value="Ig-like_fold"/>
</dbReference>
<evidence type="ECO:0000256" key="1">
    <source>
        <dbReference type="ARBA" id="ARBA00022729"/>
    </source>
</evidence>
<gene>
    <name evidence="4" type="ORF">PoB_006398700</name>
</gene>
<dbReference type="AlphaFoldDB" id="A0AAV4D020"/>
<dbReference type="InterPro" id="IPR036179">
    <property type="entry name" value="Ig-like_dom_sf"/>
</dbReference>
<dbReference type="InterPro" id="IPR003598">
    <property type="entry name" value="Ig_sub2"/>
</dbReference>
<dbReference type="GO" id="GO:0005886">
    <property type="term" value="C:plasma membrane"/>
    <property type="evidence" value="ECO:0007669"/>
    <property type="project" value="TreeGrafter"/>
</dbReference>
<dbReference type="PANTHER" id="PTHR45080">
    <property type="entry name" value="CONTACTIN 5"/>
    <property type="match status" value="1"/>
</dbReference>
<evidence type="ECO:0000313" key="5">
    <source>
        <dbReference type="Proteomes" id="UP000735302"/>
    </source>
</evidence>
<dbReference type="SMART" id="SM00409">
    <property type="entry name" value="IG"/>
    <property type="match status" value="1"/>
</dbReference>
<dbReference type="InterPro" id="IPR007110">
    <property type="entry name" value="Ig-like_dom"/>
</dbReference>
<keyword evidence="1" id="KW-0732">Signal</keyword>
<name>A0AAV4D020_9GAST</name>
<comment type="caution">
    <text evidence="4">The sequence shown here is derived from an EMBL/GenBank/DDBJ whole genome shotgun (WGS) entry which is preliminary data.</text>
</comment>
<keyword evidence="5" id="KW-1185">Reference proteome</keyword>
<evidence type="ECO:0000256" key="2">
    <source>
        <dbReference type="ARBA" id="ARBA00023157"/>
    </source>
</evidence>
<dbReference type="Proteomes" id="UP000735302">
    <property type="component" value="Unassembled WGS sequence"/>
</dbReference>
<dbReference type="InterPro" id="IPR003599">
    <property type="entry name" value="Ig_sub"/>
</dbReference>
<sequence>MPGPEFQSVRKPPKITKPAKAETQYKYAGEFGELECLALGVPEPTYKWLRNYQPIKSDQYVSYNSQTGKLTFQSFSRRDEGEYMCVATNRFKGPDGRWQEAASFSPPITMLQVVVSNFKDAALTTLIGREYDYLHVPCTNKGIILAPVITYNWYDGIKAEKISMDNDRLFIDHNGMGLKVKIKYILE</sequence>
<dbReference type="PROSITE" id="PS50835">
    <property type="entry name" value="IG_LIKE"/>
    <property type="match status" value="1"/>
</dbReference>
<dbReference type="EMBL" id="BLXT01007237">
    <property type="protein sequence ID" value="GFO37482.1"/>
    <property type="molecule type" value="Genomic_DNA"/>
</dbReference>
<evidence type="ECO:0000313" key="4">
    <source>
        <dbReference type="EMBL" id="GFO37482.1"/>
    </source>
</evidence>
<dbReference type="InterPro" id="IPR050958">
    <property type="entry name" value="Cell_Adh-Cytoskel_Orgn"/>
</dbReference>
<dbReference type="CDD" id="cd00096">
    <property type="entry name" value="Ig"/>
    <property type="match status" value="1"/>
</dbReference>
<dbReference type="SMART" id="SM00408">
    <property type="entry name" value="IGc2"/>
    <property type="match status" value="1"/>
</dbReference>
<protein>
    <submittedName>
        <fullName evidence="4">Neural cell adhesion molecule l1-like protein</fullName>
    </submittedName>
</protein>
<dbReference type="SUPFAM" id="SSF48726">
    <property type="entry name" value="Immunoglobulin"/>
    <property type="match status" value="1"/>
</dbReference>
<dbReference type="GO" id="GO:0007156">
    <property type="term" value="P:homophilic cell adhesion via plasma membrane adhesion molecules"/>
    <property type="evidence" value="ECO:0007669"/>
    <property type="project" value="TreeGrafter"/>
</dbReference>
<evidence type="ECO:0000259" key="3">
    <source>
        <dbReference type="PROSITE" id="PS50835"/>
    </source>
</evidence>